<dbReference type="OrthoDB" id="3027018at2759"/>
<protein>
    <recommendedName>
        <fullName evidence="2">F-box domain-containing protein</fullName>
    </recommendedName>
</protein>
<dbReference type="PANTHER" id="PTHR38926:SF72">
    <property type="entry name" value="IM:7136021-RELATED"/>
    <property type="match status" value="1"/>
</dbReference>
<dbReference type="InParanoid" id="A0A0D0AZY5"/>
<reference evidence="3 4" key="1">
    <citation type="submission" date="2014-04" db="EMBL/GenBank/DDBJ databases">
        <authorList>
            <consortium name="DOE Joint Genome Institute"/>
            <person name="Kuo A."/>
            <person name="Ruytinx J."/>
            <person name="Rineau F."/>
            <person name="Colpaert J."/>
            <person name="Kohler A."/>
            <person name="Nagy L.G."/>
            <person name="Floudas D."/>
            <person name="Copeland A."/>
            <person name="Barry K.W."/>
            <person name="Cichocki N."/>
            <person name="Veneault-Fourrey C."/>
            <person name="LaButti K."/>
            <person name="Lindquist E.A."/>
            <person name="Lipzen A."/>
            <person name="Lundell T."/>
            <person name="Morin E."/>
            <person name="Murat C."/>
            <person name="Sun H."/>
            <person name="Tunlid A."/>
            <person name="Henrissat B."/>
            <person name="Grigoriev I.V."/>
            <person name="Hibbett D.S."/>
            <person name="Martin F."/>
            <person name="Nordberg H.P."/>
            <person name="Cantor M.N."/>
            <person name="Hua S.X."/>
        </authorList>
    </citation>
    <scope>NUCLEOTIDE SEQUENCE [LARGE SCALE GENOMIC DNA]</scope>
    <source>
        <strain evidence="3 4">UH-Slu-Lm8-n1</strain>
    </source>
</reference>
<dbReference type="Gene3D" id="3.80.10.10">
    <property type="entry name" value="Ribonuclease Inhibitor"/>
    <property type="match status" value="1"/>
</dbReference>
<dbReference type="STRING" id="930992.A0A0D0AZY5"/>
<feature type="region of interest" description="Disordered" evidence="1">
    <location>
        <begin position="604"/>
        <end position="629"/>
    </location>
</feature>
<gene>
    <name evidence="3" type="ORF">CY34DRAFT_82002</name>
</gene>
<evidence type="ECO:0000259" key="2">
    <source>
        <dbReference type="Pfam" id="PF12937"/>
    </source>
</evidence>
<evidence type="ECO:0000256" key="1">
    <source>
        <dbReference type="SAM" id="MobiDB-lite"/>
    </source>
</evidence>
<accession>A0A0D0AZY5</accession>
<dbReference type="Gene3D" id="1.20.1280.50">
    <property type="match status" value="1"/>
</dbReference>
<proteinExistence type="predicted"/>
<dbReference type="PANTHER" id="PTHR38926">
    <property type="entry name" value="F-BOX DOMAIN CONTAINING PROTEIN, EXPRESSED"/>
    <property type="match status" value="1"/>
</dbReference>
<organism evidence="3 4">
    <name type="scientific">Suillus luteus UH-Slu-Lm8-n1</name>
    <dbReference type="NCBI Taxonomy" id="930992"/>
    <lineage>
        <taxon>Eukaryota</taxon>
        <taxon>Fungi</taxon>
        <taxon>Dikarya</taxon>
        <taxon>Basidiomycota</taxon>
        <taxon>Agaricomycotina</taxon>
        <taxon>Agaricomycetes</taxon>
        <taxon>Agaricomycetidae</taxon>
        <taxon>Boletales</taxon>
        <taxon>Suillineae</taxon>
        <taxon>Suillaceae</taxon>
        <taxon>Suillus</taxon>
    </lineage>
</organism>
<feature type="domain" description="F-box" evidence="2">
    <location>
        <begin position="68"/>
        <end position="123"/>
    </location>
</feature>
<dbReference type="EMBL" id="KN835215">
    <property type="protein sequence ID" value="KIK43319.1"/>
    <property type="molecule type" value="Genomic_DNA"/>
</dbReference>
<dbReference type="InterPro" id="IPR032675">
    <property type="entry name" value="LRR_dom_sf"/>
</dbReference>
<name>A0A0D0AZY5_9AGAM</name>
<dbReference type="Pfam" id="PF12937">
    <property type="entry name" value="F-box-like"/>
    <property type="match status" value="1"/>
</dbReference>
<dbReference type="SUPFAM" id="SSF52047">
    <property type="entry name" value="RNI-like"/>
    <property type="match status" value="1"/>
</dbReference>
<dbReference type="InterPro" id="IPR001810">
    <property type="entry name" value="F-box_dom"/>
</dbReference>
<keyword evidence="4" id="KW-1185">Reference proteome</keyword>
<reference evidence="4" key="2">
    <citation type="submission" date="2015-01" db="EMBL/GenBank/DDBJ databases">
        <title>Evolutionary Origins and Diversification of the Mycorrhizal Mutualists.</title>
        <authorList>
            <consortium name="DOE Joint Genome Institute"/>
            <consortium name="Mycorrhizal Genomics Consortium"/>
            <person name="Kohler A."/>
            <person name="Kuo A."/>
            <person name="Nagy L.G."/>
            <person name="Floudas D."/>
            <person name="Copeland A."/>
            <person name="Barry K.W."/>
            <person name="Cichocki N."/>
            <person name="Veneault-Fourrey C."/>
            <person name="LaButti K."/>
            <person name="Lindquist E.A."/>
            <person name="Lipzen A."/>
            <person name="Lundell T."/>
            <person name="Morin E."/>
            <person name="Murat C."/>
            <person name="Riley R."/>
            <person name="Ohm R."/>
            <person name="Sun H."/>
            <person name="Tunlid A."/>
            <person name="Henrissat B."/>
            <person name="Grigoriev I.V."/>
            <person name="Hibbett D.S."/>
            <person name="Martin F."/>
        </authorList>
    </citation>
    <scope>NUCLEOTIDE SEQUENCE [LARGE SCALE GENOMIC DNA]</scope>
    <source>
        <strain evidence="4">UH-Slu-Lm8-n1</strain>
    </source>
</reference>
<dbReference type="Proteomes" id="UP000054485">
    <property type="component" value="Unassembled WGS sequence"/>
</dbReference>
<evidence type="ECO:0000313" key="4">
    <source>
        <dbReference type="Proteomes" id="UP000054485"/>
    </source>
</evidence>
<evidence type="ECO:0000313" key="3">
    <source>
        <dbReference type="EMBL" id="KIK43319.1"/>
    </source>
</evidence>
<sequence>MPKKSSVAIDHEIEVLQAQITILQRREADFVHILEDMARLRDSVMAEQVALASQITELENQRHPINWLPSELLIQIFVAVTEDNDSDTSAGLAYNPSPVIISQVCKKWRNLAFATSTLWSHISYRSRTWSTSPVCAFINRSGSSLLDLTFSPPPYHIDNHDAAEDEQLACKYLLYTLGSHLSRVRSITFECTSTASMQLVVEALIENLHDLKSLRSLDLSFPSHTPCFAGTTLLTLDELDGQSLSDTPRVLTYLRLRQLPPRVISSSLLRSVKTIELSFPLRRSHRAPQYILRMSHMHRFLSCAPELQELVLMETTPLRDVVLEEPSEGQTADNPFAVVVPLELPKLRSLTWKFAYPRDVYTFMSFFNMPALERWEILIANSPTKRNDVGTLRGNHWNEPDSFIQAEPLGGVLSMITLKELCVSCQDGDSLISSLRQFFFPVLEQLEFAYAGKCPPNCDHKHPLPRLDYVFRDPRLPHLTHFTLSHLDVFAGHGKLMLGYMPALVSLTLISCTGVDGVLETLAEAYGLAMDAERKATRGCGVRVCPKLERITLWGCSDFKFKSLFAAVFARAQPAGSSMLIKAQKDEPSVVSTILGRKIRPLKKPRVASPQGGLSSPAKPHTTQNSHGTASTLIPIEEALRPVHIACVHVDDCPQITEDEALLLEEFGTVVVYR</sequence>
<dbReference type="HOGENOM" id="CLU_027432_0_0_1"/>
<dbReference type="AlphaFoldDB" id="A0A0D0AZY5"/>